<dbReference type="GO" id="GO:0000155">
    <property type="term" value="F:phosphorelay sensor kinase activity"/>
    <property type="evidence" value="ECO:0007669"/>
    <property type="project" value="InterPro"/>
</dbReference>
<evidence type="ECO:0000256" key="6">
    <source>
        <dbReference type="ARBA" id="ARBA00022777"/>
    </source>
</evidence>
<dbReference type="Proteomes" id="UP000182146">
    <property type="component" value="Unassembled WGS sequence"/>
</dbReference>
<dbReference type="AlphaFoldDB" id="A0A1G9P0H1"/>
<dbReference type="SMART" id="SM00387">
    <property type="entry name" value="HATPase_c"/>
    <property type="match status" value="1"/>
</dbReference>
<dbReference type="EMBL" id="FNGU01000003">
    <property type="protein sequence ID" value="SDL92150.1"/>
    <property type="molecule type" value="Genomic_DNA"/>
</dbReference>
<evidence type="ECO:0000256" key="3">
    <source>
        <dbReference type="ARBA" id="ARBA00022553"/>
    </source>
</evidence>
<evidence type="ECO:0000259" key="11">
    <source>
        <dbReference type="PROSITE" id="PS50113"/>
    </source>
</evidence>
<dbReference type="EC" id="2.7.13.3" evidence="2"/>
<evidence type="ECO:0000259" key="10">
    <source>
        <dbReference type="PROSITE" id="PS50112"/>
    </source>
</evidence>
<evidence type="ECO:0000256" key="1">
    <source>
        <dbReference type="ARBA" id="ARBA00000085"/>
    </source>
</evidence>
<evidence type="ECO:0000256" key="5">
    <source>
        <dbReference type="ARBA" id="ARBA00022741"/>
    </source>
</evidence>
<dbReference type="SMART" id="SM00091">
    <property type="entry name" value="PAS"/>
    <property type="match status" value="1"/>
</dbReference>
<dbReference type="InterPro" id="IPR013656">
    <property type="entry name" value="PAS_4"/>
</dbReference>
<evidence type="ECO:0000256" key="4">
    <source>
        <dbReference type="ARBA" id="ARBA00022679"/>
    </source>
</evidence>
<dbReference type="InterPro" id="IPR004358">
    <property type="entry name" value="Sig_transdc_His_kin-like_C"/>
</dbReference>
<keyword evidence="7" id="KW-0067">ATP-binding</keyword>
<dbReference type="CDD" id="cd00130">
    <property type="entry name" value="PAS"/>
    <property type="match status" value="1"/>
</dbReference>
<gene>
    <name evidence="12" type="ORF">SAMN05660860_01439</name>
</gene>
<dbReference type="PRINTS" id="PR00344">
    <property type="entry name" value="BCTRLSENSOR"/>
</dbReference>
<dbReference type="PANTHER" id="PTHR43065:SF10">
    <property type="entry name" value="PEROXIDE STRESS-ACTIVATED HISTIDINE KINASE MAK3"/>
    <property type="match status" value="1"/>
</dbReference>
<dbReference type="SUPFAM" id="SSF55874">
    <property type="entry name" value="ATPase domain of HSP90 chaperone/DNA topoisomerase II/histidine kinase"/>
    <property type="match status" value="1"/>
</dbReference>
<keyword evidence="8" id="KW-0902">Two-component regulatory system</keyword>
<comment type="catalytic activity">
    <reaction evidence="1">
        <text>ATP + protein L-histidine = ADP + protein N-phospho-L-histidine.</text>
        <dbReference type="EC" id="2.7.13.3"/>
    </reaction>
</comment>
<name>A0A1G9P0H1_9BACT</name>
<accession>A0A1G9P0H1</accession>
<sequence>MTHPAAHPDPQNLQLYVRVLENVEDAVVALDPVGRFTLINPAAEACTGISRRLALGRTFEDLFQGQEALCSLIRAALSEGRSIFNYEDILLHRPTAAPVPVSVSVSPLLTNAGDQDGVVMILRDLSRVRELEEAVRRADRLSMVGTMAAGLAHEIKNPLGGIKGAAQLLDRDTAEQSHLKEYTRVMIREVERVNSIIEELMDLASPRQPEMGEVHLGKMLGDIVLFQKEALRHKEVDFSLRLDPSIPPIRGDEHLLTRLFLNLIKNAGEAITHRGTIEILSRVASEYHVNQPGHRPVPFIVVEVRDTGKGISPSQMEQIFTPFFTTKTKGSGLGLAICQKIVSEHRGFLKVDSHPGKGSIFTVSLPFCR</sequence>
<dbReference type="InterPro" id="IPR035965">
    <property type="entry name" value="PAS-like_dom_sf"/>
</dbReference>
<evidence type="ECO:0000313" key="13">
    <source>
        <dbReference type="Proteomes" id="UP000182146"/>
    </source>
</evidence>
<keyword evidence="3" id="KW-0597">Phosphoprotein</keyword>
<dbReference type="InterPro" id="IPR003661">
    <property type="entry name" value="HisK_dim/P_dom"/>
</dbReference>
<dbReference type="InterPro" id="IPR005467">
    <property type="entry name" value="His_kinase_dom"/>
</dbReference>
<dbReference type="InterPro" id="IPR003594">
    <property type="entry name" value="HATPase_dom"/>
</dbReference>
<dbReference type="STRING" id="392333.SAMN05660860_01439"/>
<keyword evidence="6 12" id="KW-0418">Kinase</keyword>
<evidence type="ECO:0000313" key="12">
    <source>
        <dbReference type="EMBL" id="SDL92150.1"/>
    </source>
</evidence>
<dbReference type="GO" id="GO:0005524">
    <property type="term" value="F:ATP binding"/>
    <property type="evidence" value="ECO:0007669"/>
    <property type="project" value="UniProtKB-KW"/>
</dbReference>
<keyword evidence="5" id="KW-0547">Nucleotide-binding</keyword>
<protein>
    <recommendedName>
        <fullName evidence="2">histidine kinase</fullName>
        <ecNumber evidence="2">2.7.13.3</ecNumber>
    </recommendedName>
</protein>
<dbReference type="Pfam" id="PF08448">
    <property type="entry name" value="PAS_4"/>
    <property type="match status" value="1"/>
</dbReference>
<dbReference type="PROSITE" id="PS50109">
    <property type="entry name" value="HIS_KIN"/>
    <property type="match status" value="1"/>
</dbReference>
<feature type="domain" description="Histidine kinase" evidence="9">
    <location>
        <begin position="150"/>
        <end position="369"/>
    </location>
</feature>
<dbReference type="Pfam" id="PF02518">
    <property type="entry name" value="HATPase_c"/>
    <property type="match status" value="1"/>
</dbReference>
<evidence type="ECO:0000259" key="9">
    <source>
        <dbReference type="PROSITE" id="PS50109"/>
    </source>
</evidence>
<dbReference type="SUPFAM" id="SSF47384">
    <property type="entry name" value="Homodimeric domain of signal transducing histidine kinase"/>
    <property type="match status" value="1"/>
</dbReference>
<dbReference type="NCBIfam" id="TIGR00229">
    <property type="entry name" value="sensory_box"/>
    <property type="match status" value="1"/>
</dbReference>
<evidence type="ECO:0000256" key="8">
    <source>
        <dbReference type="ARBA" id="ARBA00023012"/>
    </source>
</evidence>
<dbReference type="InterPro" id="IPR036890">
    <property type="entry name" value="HATPase_C_sf"/>
</dbReference>
<organism evidence="12 13">
    <name type="scientific">Geoalkalibacter ferrihydriticus</name>
    <dbReference type="NCBI Taxonomy" id="392333"/>
    <lineage>
        <taxon>Bacteria</taxon>
        <taxon>Pseudomonadati</taxon>
        <taxon>Thermodesulfobacteriota</taxon>
        <taxon>Desulfuromonadia</taxon>
        <taxon>Desulfuromonadales</taxon>
        <taxon>Geoalkalibacteraceae</taxon>
        <taxon>Geoalkalibacter</taxon>
    </lineage>
</organism>
<dbReference type="RefSeq" id="WP_052446236.1">
    <property type="nucleotide sequence ID" value="NZ_FNGU01000003.1"/>
</dbReference>
<dbReference type="InterPro" id="IPR000014">
    <property type="entry name" value="PAS"/>
</dbReference>
<feature type="domain" description="PAC" evidence="11">
    <location>
        <begin position="84"/>
        <end position="137"/>
    </location>
</feature>
<dbReference type="Pfam" id="PF00512">
    <property type="entry name" value="HisKA"/>
    <property type="match status" value="1"/>
</dbReference>
<dbReference type="Gene3D" id="3.30.450.20">
    <property type="entry name" value="PAS domain"/>
    <property type="match status" value="1"/>
</dbReference>
<dbReference type="CDD" id="cd00082">
    <property type="entry name" value="HisKA"/>
    <property type="match status" value="1"/>
</dbReference>
<reference evidence="12 13" key="1">
    <citation type="submission" date="2016-10" db="EMBL/GenBank/DDBJ databases">
        <authorList>
            <person name="de Groot N.N."/>
        </authorList>
    </citation>
    <scope>NUCLEOTIDE SEQUENCE [LARGE SCALE GENOMIC DNA]</scope>
    <source>
        <strain evidence="12 13">DSM 17813</strain>
    </source>
</reference>
<dbReference type="InterPro" id="IPR000700">
    <property type="entry name" value="PAS-assoc_C"/>
</dbReference>
<proteinExistence type="predicted"/>
<dbReference type="OrthoDB" id="9773941at2"/>
<dbReference type="InterPro" id="IPR036097">
    <property type="entry name" value="HisK_dim/P_sf"/>
</dbReference>
<keyword evidence="4" id="KW-0808">Transferase</keyword>
<dbReference type="PROSITE" id="PS50113">
    <property type="entry name" value="PAC"/>
    <property type="match status" value="1"/>
</dbReference>
<dbReference type="SMART" id="SM00388">
    <property type="entry name" value="HisKA"/>
    <property type="match status" value="1"/>
</dbReference>
<dbReference type="PROSITE" id="PS50112">
    <property type="entry name" value="PAS"/>
    <property type="match status" value="1"/>
</dbReference>
<dbReference type="SUPFAM" id="SSF55785">
    <property type="entry name" value="PYP-like sensor domain (PAS domain)"/>
    <property type="match status" value="1"/>
</dbReference>
<dbReference type="Gene3D" id="1.10.287.130">
    <property type="match status" value="1"/>
</dbReference>
<feature type="domain" description="PAS" evidence="10">
    <location>
        <begin position="12"/>
        <end position="64"/>
    </location>
</feature>
<dbReference type="PANTHER" id="PTHR43065">
    <property type="entry name" value="SENSOR HISTIDINE KINASE"/>
    <property type="match status" value="1"/>
</dbReference>
<evidence type="ECO:0000256" key="7">
    <source>
        <dbReference type="ARBA" id="ARBA00022840"/>
    </source>
</evidence>
<evidence type="ECO:0000256" key="2">
    <source>
        <dbReference type="ARBA" id="ARBA00012438"/>
    </source>
</evidence>
<dbReference type="Gene3D" id="3.30.565.10">
    <property type="entry name" value="Histidine kinase-like ATPase, C-terminal domain"/>
    <property type="match status" value="1"/>
</dbReference>